<accession>A0A8H6TE62</accession>
<dbReference type="GO" id="GO:0005634">
    <property type="term" value="C:nucleus"/>
    <property type="evidence" value="ECO:0007669"/>
    <property type="project" value="UniProtKB-SubCell"/>
</dbReference>
<organism evidence="9 10">
    <name type="scientific">Mycena indigotica</name>
    <dbReference type="NCBI Taxonomy" id="2126181"/>
    <lineage>
        <taxon>Eukaryota</taxon>
        <taxon>Fungi</taxon>
        <taxon>Dikarya</taxon>
        <taxon>Basidiomycota</taxon>
        <taxon>Agaricomycotina</taxon>
        <taxon>Agaricomycetes</taxon>
        <taxon>Agaricomycetidae</taxon>
        <taxon>Agaricales</taxon>
        <taxon>Marasmiineae</taxon>
        <taxon>Mycenaceae</taxon>
        <taxon>Mycena</taxon>
    </lineage>
</organism>
<evidence type="ECO:0000256" key="7">
    <source>
        <dbReference type="SAM" id="MobiDB-lite"/>
    </source>
</evidence>
<dbReference type="Proteomes" id="UP000636479">
    <property type="component" value="Unassembled WGS sequence"/>
</dbReference>
<keyword evidence="10" id="KW-1185">Reference proteome</keyword>
<feature type="region of interest" description="Disordered" evidence="7">
    <location>
        <begin position="1"/>
        <end position="62"/>
    </location>
</feature>
<dbReference type="GeneID" id="59340263"/>
<evidence type="ECO:0000313" key="9">
    <source>
        <dbReference type="EMBL" id="KAF7315634.1"/>
    </source>
</evidence>
<comment type="caution">
    <text evidence="9">The sequence shown here is derived from an EMBL/GenBank/DDBJ whole genome shotgun (WGS) entry which is preliminary data.</text>
</comment>
<evidence type="ECO:0000256" key="2">
    <source>
        <dbReference type="ARBA" id="ARBA00009001"/>
    </source>
</evidence>
<dbReference type="InterPro" id="IPR003173">
    <property type="entry name" value="PC4_C"/>
</dbReference>
<dbReference type="PANTHER" id="PTHR13215">
    <property type="entry name" value="RNA POLYMERASE II TRANSCRIPTIONAL COACTIVATOR"/>
    <property type="match status" value="1"/>
</dbReference>
<feature type="domain" description="Transcriptional coactivator p15 (PC4) C-terminal" evidence="8">
    <location>
        <begin position="71"/>
        <end position="123"/>
    </location>
</feature>
<evidence type="ECO:0000256" key="5">
    <source>
        <dbReference type="ARBA" id="ARBA00023163"/>
    </source>
</evidence>
<dbReference type="InterPro" id="IPR009044">
    <property type="entry name" value="ssDNA-bd_transcriptional_reg"/>
</dbReference>
<gene>
    <name evidence="9" type="ORF">MIND_00078800</name>
</gene>
<evidence type="ECO:0000259" key="8">
    <source>
        <dbReference type="Pfam" id="PF02229"/>
    </source>
</evidence>
<feature type="compositionally biased region" description="Basic and acidic residues" evidence="7">
    <location>
        <begin position="1"/>
        <end position="15"/>
    </location>
</feature>
<dbReference type="EMBL" id="JACAZF010000001">
    <property type="protein sequence ID" value="KAF7315634.1"/>
    <property type="molecule type" value="Genomic_DNA"/>
</dbReference>
<evidence type="ECO:0000256" key="3">
    <source>
        <dbReference type="ARBA" id="ARBA00023015"/>
    </source>
</evidence>
<dbReference type="OrthoDB" id="2505440at2759"/>
<dbReference type="SUPFAM" id="SSF54447">
    <property type="entry name" value="ssDNA-binding transcriptional regulator domain"/>
    <property type="match status" value="1"/>
</dbReference>
<keyword evidence="6" id="KW-0539">Nucleus</keyword>
<protein>
    <submittedName>
        <fullName evidence="9">Activated RNA polymerase II transcriptional coactivator</fullName>
    </submittedName>
</protein>
<dbReference type="AlphaFoldDB" id="A0A8H6TE62"/>
<comment type="subcellular location">
    <subcellularLocation>
        <location evidence="1">Nucleus</location>
    </subcellularLocation>
</comment>
<keyword evidence="5" id="KW-0804">Transcription</keyword>
<evidence type="ECO:0000313" key="10">
    <source>
        <dbReference type="Proteomes" id="UP000636479"/>
    </source>
</evidence>
<dbReference type="GO" id="GO:0003677">
    <property type="term" value="F:DNA binding"/>
    <property type="evidence" value="ECO:0007669"/>
    <property type="project" value="UniProtKB-KW"/>
</dbReference>
<comment type="similarity">
    <text evidence="2">Belongs to the transcriptional coactivator PC4 family.</text>
</comment>
<evidence type="ECO:0000256" key="6">
    <source>
        <dbReference type="ARBA" id="ARBA00023242"/>
    </source>
</evidence>
<dbReference type="Pfam" id="PF02229">
    <property type="entry name" value="PC4"/>
    <property type="match status" value="1"/>
</dbReference>
<dbReference type="GO" id="GO:0003713">
    <property type="term" value="F:transcription coactivator activity"/>
    <property type="evidence" value="ECO:0007669"/>
    <property type="project" value="InterPro"/>
</dbReference>
<reference evidence="9" key="1">
    <citation type="submission" date="2020-05" db="EMBL/GenBank/DDBJ databases">
        <title>Mycena genomes resolve the evolution of fungal bioluminescence.</title>
        <authorList>
            <person name="Tsai I.J."/>
        </authorList>
    </citation>
    <scope>NUCLEOTIDE SEQUENCE</scope>
    <source>
        <strain evidence="9">171206Taipei</strain>
    </source>
</reference>
<sequence>MPPKRKSTDGQDIKPAKKSKKVAIEDESESEEAPRPPPSTVKKPKFAGKDPDPVEDSPKLQINESKEKFVDLGKNKRVTIREFKKSVLVDIREFYTDKSTDEMKPGKKGISLSLEQYQALKSAIVAGVLDEAVDELK</sequence>
<dbReference type="Gene3D" id="2.30.31.10">
    <property type="entry name" value="Transcriptional Coactivator Pc4, Chain A"/>
    <property type="match status" value="1"/>
</dbReference>
<evidence type="ECO:0000256" key="1">
    <source>
        <dbReference type="ARBA" id="ARBA00004123"/>
    </source>
</evidence>
<evidence type="ECO:0000256" key="4">
    <source>
        <dbReference type="ARBA" id="ARBA00023125"/>
    </source>
</evidence>
<feature type="compositionally biased region" description="Basic and acidic residues" evidence="7">
    <location>
        <begin position="47"/>
        <end position="62"/>
    </location>
</feature>
<keyword evidence="3" id="KW-0805">Transcription regulation</keyword>
<dbReference type="RefSeq" id="XP_037225657.1">
    <property type="nucleotide sequence ID" value="XM_037357747.1"/>
</dbReference>
<keyword evidence="4" id="KW-0238">DNA-binding</keyword>
<proteinExistence type="inferred from homology"/>
<dbReference type="InterPro" id="IPR045125">
    <property type="entry name" value="Sub1/Tcp4-like"/>
</dbReference>
<dbReference type="GO" id="GO:0060261">
    <property type="term" value="P:positive regulation of transcription initiation by RNA polymerase II"/>
    <property type="evidence" value="ECO:0007669"/>
    <property type="project" value="InterPro"/>
</dbReference>
<name>A0A8H6TE62_9AGAR</name>